<dbReference type="Proteomes" id="UP000292957">
    <property type="component" value="Unassembled WGS sequence"/>
</dbReference>
<evidence type="ECO:0000313" key="2">
    <source>
        <dbReference type="EMBL" id="TBU33065.1"/>
    </source>
</evidence>
<accession>A0A4Q9MZ50</accession>
<name>A0A4Q9MZ50_9APHY</name>
<evidence type="ECO:0000256" key="1">
    <source>
        <dbReference type="SAM" id="MobiDB-lite"/>
    </source>
</evidence>
<dbReference type="AlphaFoldDB" id="A0A4Q9MZ50"/>
<feature type="region of interest" description="Disordered" evidence="1">
    <location>
        <begin position="275"/>
        <end position="316"/>
    </location>
</feature>
<organism evidence="2">
    <name type="scientific">Dichomitus squalens</name>
    <dbReference type="NCBI Taxonomy" id="114155"/>
    <lineage>
        <taxon>Eukaryota</taxon>
        <taxon>Fungi</taxon>
        <taxon>Dikarya</taxon>
        <taxon>Basidiomycota</taxon>
        <taxon>Agaricomycotina</taxon>
        <taxon>Agaricomycetes</taxon>
        <taxon>Polyporales</taxon>
        <taxon>Polyporaceae</taxon>
        <taxon>Dichomitus</taxon>
    </lineage>
</organism>
<proteinExistence type="predicted"/>
<dbReference type="OrthoDB" id="9995831at2759"/>
<sequence length="316" mass="34856">MAAHNSVAFPSSRLVSRGSFESASATSLYNPHFQAATEVCELFYGASPPAWQVVERYYDPNATYENPFLTATSKDTIGDVHALSRCLAQLDVPKPGAILRILFRLSPDHRWSDSWFRGLSMWNEVNEVSECESFDGHKRMVVEHTLHIVVLPGLHWHPRHAPPNYSDAGSAVVPRSDSTVSLRDHTTTPTPSAIVRHPKSSFWPPSPFHLVLPIITRLSFNEAGKITHHRDFWDVKDLLGLLPGMTLIQWVTGRLAAQGIRSVVRVGRALFRSPPQDEEAAMGADGRRRSDSYGGPPPAKSAGSNIYGTGFTIAPS</sequence>
<gene>
    <name evidence="2" type="ORF">BD311DRAFT_785172</name>
</gene>
<protein>
    <submittedName>
        <fullName evidence="2">Uncharacterized protein</fullName>
    </submittedName>
</protein>
<reference evidence="2" key="1">
    <citation type="submission" date="2019-01" db="EMBL/GenBank/DDBJ databases">
        <title>Draft genome sequences of three monokaryotic isolates of the white-rot basidiomycete fungus Dichomitus squalens.</title>
        <authorList>
            <consortium name="DOE Joint Genome Institute"/>
            <person name="Lopez S.C."/>
            <person name="Andreopoulos B."/>
            <person name="Pangilinan J."/>
            <person name="Lipzen A."/>
            <person name="Riley R."/>
            <person name="Ahrendt S."/>
            <person name="Ng V."/>
            <person name="Barry K."/>
            <person name="Daum C."/>
            <person name="Grigoriev I.V."/>
            <person name="Hilden K.S."/>
            <person name="Makela M.R."/>
            <person name="de Vries R.P."/>
        </authorList>
    </citation>
    <scope>NUCLEOTIDE SEQUENCE [LARGE SCALE GENOMIC DNA]</scope>
    <source>
        <strain evidence="2">OM18370.1</strain>
    </source>
</reference>
<dbReference type="EMBL" id="ML143392">
    <property type="protein sequence ID" value="TBU33065.1"/>
    <property type="molecule type" value="Genomic_DNA"/>
</dbReference>
<dbReference type="OMA" id="LSMWNEV"/>